<reference evidence="3" key="1">
    <citation type="submission" date="2017-02" db="EMBL/GenBank/DDBJ databases">
        <authorList>
            <person name="Varghese N."/>
            <person name="Submissions S."/>
        </authorList>
    </citation>
    <scope>NUCLEOTIDE SEQUENCE [LARGE SCALE GENOMIC DNA]</scope>
    <source>
        <strain evidence="3">ATCC BAA-34</strain>
    </source>
</reference>
<dbReference type="OrthoDB" id="5397162at2"/>
<evidence type="ECO:0000313" key="2">
    <source>
        <dbReference type="EMBL" id="SJZ76986.1"/>
    </source>
</evidence>
<sequence length="79" mass="9189">MSVRNMQSNPHIWEQLGWEDMSATEQQLWSALGWDQDRWDDNNAPASSDKEWSDLNQQEQYAARGLGFSEALWNGTEDQ</sequence>
<evidence type="ECO:0000256" key="1">
    <source>
        <dbReference type="SAM" id="MobiDB-lite"/>
    </source>
</evidence>
<proteinExistence type="predicted"/>
<dbReference type="Proteomes" id="UP000190102">
    <property type="component" value="Unassembled WGS sequence"/>
</dbReference>
<dbReference type="AlphaFoldDB" id="A0A1T4ND65"/>
<name>A0A1T4ND65_9BACT</name>
<organism evidence="2 3">
    <name type="scientific">Trichlorobacter thiogenes</name>
    <dbReference type="NCBI Taxonomy" id="115783"/>
    <lineage>
        <taxon>Bacteria</taxon>
        <taxon>Pseudomonadati</taxon>
        <taxon>Thermodesulfobacteriota</taxon>
        <taxon>Desulfuromonadia</taxon>
        <taxon>Geobacterales</taxon>
        <taxon>Geobacteraceae</taxon>
        <taxon>Trichlorobacter</taxon>
    </lineage>
</organism>
<evidence type="ECO:0000313" key="3">
    <source>
        <dbReference type="Proteomes" id="UP000190102"/>
    </source>
</evidence>
<keyword evidence="3" id="KW-1185">Reference proteome</keyword>
<dbReference type="STRING" id="115783.SAMN02745119_01571"/>
<gene>
    <name evidence="2" type="ORF">SAMN02745119_01571</name>
</gene>
<dbReference type="EMBL" id="FUWR01000007">
    <property type="protein sequence ID" value="SJZ76986.1"/>
    <property type="molecule type" value="Genomic_DNA"/>
</dbReference>
<feature type="region of interest" description="Disordered" evidence="1">
    <location>
        <begin position="33"/>
        <end position="52"/>
    </location>
</feature>
<accession>A0A1T4ND65</accession>
<protein>
    <submittedName>
        <fullName evidence="2">Uncharacterized protein</fullName>
    </submittedName>
</protein>
<dbReference type="RefSeq" id="WP_078789876.1">
    <property type="nucleotide sequence ID" value="NZ_FUWR01000007.1"/>
</dbReference>